<dbReference type="InterPro" id="IPR017941">
    <property type="entry name" value="Rieske_2Fe-2S"/>
</dbReference>
<comment type="caution">
    <text evidence="7">The sequence shown here is derived from an EMBL/GenBank/DDBJ whole genome shotgun (WGS) entry which is preliminary data.</text>
</comment>
<dbReference type="Gene3D" id="2.102.10.10">
    <property type="entry name" value="Rieske [2Fe-2S] iron-sulphur domain"/>
    <property type="match status" value="1"/>
</dbReference>
<gene>
    <name evidence="7" type="ORF">MMF94_01275</name>
</gene>
<dbReference type="Gene3D" id="3.90.380.10">
    <property type="entry name" value="Naphthalene 1,2-dioxygenase Alpha Subunit, Chain A, domain 1"/>
    <property type="match status" value="1"/>
</dbReference>
<keyword evidence="3" id="KW-0560">Oxidoreductase</keyword>
<keyword evidence="5" id="KW-0411">Iron-sulfur</keyword>
<dbReference type="RefSeq" id="WP_241034500.1">
    <property type="nucleotide sequence ID" value="NZ_BAAAJF010000034.1"/>
</dbReference>
<reference evidence="7 8" key="1">
    <citation type="submission" date="2022-03" db="EMBL/GenBank/DDBJ databases">
        <title>Pseudonocardia alaer sp. nov., a novel actinomycete isolated from reed forest soil.</title>
        <authorList>
            <person name="Wang L."/>
        </authorList>
    </citation>
    <scope>NUCLEOTIDE SEQUENCE [LARGE SCALE GENOMIC DNA]</scope>
    <source>
        <strain evidence="7 8">Y-16303</strain>
        <plasmid evidence="7">unnamed</plasmid>
    </source>
</reference>
<evidence type="ECO:0000313" key="7">
    <source>
        <dbReference type="EMBL" id="MCH6164297.1"/>
    </source>
</evidence>
<feature type="domain" description="Rieske" evidence="6">
    <location>
        <begin position="18"/>
        <end position="122"/>
    </location>
</feature>
<keyword evidence="7" id="KW-0223">Dioxygenase</keyword>
<keyword evidence="2" id="KW-0479">Metal-binding</keyword>
<evidence type="ECO:0000256" key="2">
    <source>
        <dbReference type="ARBA" id="ARBA00022723"/>
    </source>
</evidence>
<dbReference type="PANTHER" id="PTHR21266:SF60">
    <property type="entry name" value="3-KETOSTEROID-9-ALPHA-MONOOXYGENASE, OXYGENASE COMPONENT"/>
    <property type="match status" value="1"/>
</dbReference>
<keyword evidence="8" id="KW-1185">Reference proteome</keyword>
<evidence type="ECO:0000256" key="5">
    <source>
        <dbReference type="ARBA" id="ARBA00023014"/>
    </source>
</evidence>
<organism evidence="7 8">
    <name type="scientific">Pseudonocardia alaniniphila</name>
    <dbReference type="NCBI Taxonomy" id="75291"/>
    <lineage>
        <taxon>Bacteria</taxon>
        <taxon>Bacillati</taxon>
        <taxon>Actinomycetota</taxon>
        <taxon>Actinomycetes</taxon>
        <taxon>Pseudonocardiales</taxon>
        <taxon>Pseudonocardiaceae</taxon>
        <taxon>Pseudonocardia</taxon>
    </lineage>
</organism>
<dbReference type="GO" id="GO:0051213">
    <property type="term" value="F:dioxygenase activity"/>
    <property type="evidence" value="ECO:0007669"/>
    <property type="project" value="UniProtKB-KW"/>
</dbReference>
<dbReference type="InterPro" id="IPR044043">
    <property type="entry name" value="VanA_C_cat"/>
</dbReference>
<accession>A0ABS9T6Y4</accession>
<evidence type="ECO:0000256" key="3">
    <source>
        <dbReference type="ARBA" id="ARBA00023002"/>
    </source>
</evidence>
<dbReference type="Pfam" id="PF00355">
    <property type="entry name" value="Rieske"/>
    <property type="match status" value="1"/>
</dbReference>
<name>A0ABS9T6Y4_9PSEU</name>
<dbReference type="Proteomes" id="UP001299970">
    <property type="component" value="Unassembled WGS sequence"/>
</dbReference>
<dbReference type="InterPro" id="IPR036922">
    <property type="entry name" value="Rieske_2Fe-2S_sf"/>
</dbReference>
<evidence type="ECO:0000313" key="8">
    <source>
        <dbReference type="Proteomes" id="UP001299970"/>
    </source>
</evidence>
<dbReference type="EMBL" id="JAKXMK010000002">
    <property type="protein sequence ID" value="MCH6164297.1"/>
    <property type="molecule type" value="Genomic_DNA"/>
</dbReference>
<protein>
    <submittedName>
        <fullName evidence="7">Aromatic ring-hydroxylating dioxygenase subunit alpha</fullName>
    </submittedName>
</protein>
<dbReference type="PANTHER" id="PTHR21266">
    <property type="entry name" value="IRON-SULFUR DOMAIN CONTAINING PROTEIN"/>
    <property type="match status" value="1"/>
</dbReference>
<dbReference type="PROSITE" id="PS51296">
    <property type="entry name" value="RIESKE"/>
    <property type="match status" value="1"/>
</dbReference>
<evidence type="ECO:0000256" key="1">
    <source>
        <dbReference type="ARBA" id="ARBA00022714"/>
    </source>
</evidence>
<sequence length="345" mass="38197">MNDSYSPEALHEAYQHIWFVVARSQDIDVPQPAQLLGRRLVVFRDSDGQARVLDRRCIHRGADLAAGTVRGDGLQCPYHGWEFDGATGVCSHIPALRDGVRIPPKARVGSYPVIERFGHVWTCLGDPVFDLPDPPEIADLTLDWRAATPIPAKCGFMAAVENFRDMAHFPFVHAESMGEVNPVVADLDVQRDGREVRASFFYEQVAGSDFSDTGDAWMHYHTYAPGIATILYDFGPEIGKRYLVDFPSPVSHDECVIFWAVATDKDFTGGTVEEVLAIETKVFDEDTPILEGLDPKEVPLANQVQEVSCAADVYTLNYRSATKHVVQEIRRARSAAPAEPVGVRA</sequence>
<keyword evidence="7" id="KW-0614">Plasmid</keyword>
<proteinExistence type="predicted"/>
<geneLocation type="plasmid" evidence="7">
    <name>unnamed</name>
</geneLocation>
<evidence type="ECO:0000256" key="4">
    <source>
        <dbReference type="ARBA" id="ARBA00023004"/>
    </source>
</evidence>
<keyword evidence="1" id="KW-0001">2Fe-2S</keyword>
<keyword evidence="4" id="KW-0408">Iron</keyword>
<dbReference type="InterPro" id="IPR015881">
    <property type="entry name" value="ARHD_Rieske_2Fe_2S"/>
</dbReference>
<dbReference type="InterPro" id="IPR050584">
    <property type="entry name" value="Cholesterol_7-desaturase"/>
</dbReference>
<dbReference type="Pfam" id="PF19112">
    <property type="entry name" value="VanA_C"/>
    <property type="match status" value="1"/>
</dbReference>
<dbReference type="SUPFAM" id="SSF50022">
    <property type="entry name" value="ISP domain"/>
    <property type="match status" value="1"/>
</dbReference>
<dbReference type="PROSITE" id="PS00570">
    <property type="entry name" value="RING_HYDROXYL_ALPHA"/>
    <property type="match status" value="1"/>
</dbReference>
<evidence type="ECO:0000259" key="6">
    <source>
        <dbReference type="PROSITE" id="PS51296"/>
    </source>
</evidence>
<dbReference type="SUPFAM" id="SSF55961">
    <property type="entry name" value="Bet v1-like"/>
    <property type="match status" value="1"/>
</dbReference>